<organism evidence="1 2">
    <name type="scientific">Dactylosporangium cerinum</name>
    <dbReference type="NCBI Taxonomy" id="1434730"/>
    <lineage>
        <taxon>Bacteria</taxon>
        <taxon>Bacillati</taxon>
        <taxon>Actinomycetota</taxon>
        <taxon>Actinomycetes</taxon>
        <taxon>Micromonosporales</taxon>
        <taxon>Micromonosporaceae</taxon>
        <taxon>Dactylosporangium</taxon>
    </lineage>
</organism>
<dbReference type="RefSeq" id="WP_380114273.1">
    <property type="nucleotide sequence ID" value="NZ_JBHSIU010000011.1"/>
</dbReference>
<evidence type="ECO:0000313" key="1">
    <source>
        <dbReference type="EMBL" id="MFC4998017.1"/>
    </source>
</evidence>
<gene>
    <name evidence="1" type="ORF">ACFPIJ_09265</name>
</gene>
<comment type="caution">
    <text evidence="1">The sequence shown here is derived from an EMBL/GenBank/DDBJ whole genome shotgun (WGS) entry which is preliminary data.</text>
</comment>
<protein>
    <submittedName>
        <fullName evidence="1">Uncharacterized protein</fullName>
    </submittedName>
</protein>
<name>A0ABV9VNR0_9ACTN</name>
<sequence length="52" mass="5865">MQEHTWRTTSSHVTSGGRVRYEHCRCGQWRVVVDEAAAPAWRTVATPGAPDR</sequence>
<proteinExistence type="predicted"/>
<reference evidence="2" key="1">
    <citation type="journal article" date="2019" name="Int. J. Syst. Evol. Microbiol.">
        <title>The Global Catalogue of Microorganisms (GCM) 10K type strain sequencing project: providing services to taxonomists for standard genome sequencing and annotation.</title>
        <authorList>
            <consortium name="The Broad Institute Genomics Platform"/>
            <consortium name="The Broad Institute Genome Sequencing Center for Infectious Disease"/>
            <person name="Wu L."/>
            <person name="Ma J."/>
        </authorList>
    </citation>
    <scope>NUCLEOTIDE SEQUENCE [LARGE SCALE GENOMIC DNA]</scope>
    <source>
        <strain evidence="2">CGMCC 4.7152</strain>
    </source>
</reference>
<dbReference type="Proteomes" id="UP001595912">
    <property type="component" value="Unassembled WGS sequence"/>
</dbReference>
<accession>A0ABV9VNR0</accession>
<dbReference type="EMBL" id="JBHSIU010000011">
    <property type="protein sequence ID" value="MFC4998017.1"/>
    <property type="molecule type" value="Genomic_DNA"/>
</dbReference>
<evidence type="ECO:0000313" key="2">
    <source>
        <dbReference type="Proteomes" id="UP001595912"/>
    </source>
</evidence>
<keyword evidence="2" id="KW-1185">Reference proteome</keyword>